<evidence type="ECO:0000259" key="3">
    <source>
        <dbReference type="PROSITE" id="PS51186"/>
    </source>
</evidence>
<dbReference type="InterPro" id="IPR050832">
    <property type="entry name" value="Bact_Acetyltransf"/>
</dbReference>
<dbReference type="Gene3D" id="3.40.630.30">
    <property type="match status" value="1"/>
</dbReference>
<evidence type="ECO:0000313" key="5">
    <source>
        <dbReference type="Proteomes" id="UP000887222"/>
    </source>
</evidence>
<dbReference type="CDD" id="cd04301">
    <property type="entry name" value="NAT_SF"/>
    <property type="match status" value="1"/>
</dbReference>
<sequence>MATPAPVVEVILPDAELRALLADAGLPLSDLSSRMRFFGIREDGQLVACVGLEPHGSCALLRSLAVAPDYRGRGLAGILVRHAEHEAAAAGADTLFLLTTTAAGFFSARQYMPADRAHAPDAIRATAQFSGLCPASASFLCKRLSAPEIQQQ</sequence>
<dbReference type="EMBL" id="BPMK01000003">
    <property type="protein sequence ID" value="GIZ50727.1"/>
    <property type="molecule type" value="Genomic_DNA"/>
</dbReference>
<dbReference type="PANTHER" id="PTHR43877:SF2">
    <property type="entry name" value="AMINOALKYLPHOSPHONATE N-ACETYLTRANSFERASE-RELATED"/>
    <property type="match status" value="1"/>
</dbReference>
<reference evidence="4 5" key="1">
    <citation type="journal article" date="2022" name="Int. J. Syst. Evol. Microbiol.">
        <title>Noviherbaspirillum aridicola sp. nov., isolated from an arid soil in Pakistan.</title>
        <authorList>
            <person name="Khan I.U."/>
            <person name="Saqib M."/>
            <person name="Amin A."/>
            <person name="Hussain F."/>
            <person name="Li L."/>
            <person name="Liu Y.H."/>
            <person name="Fang B.Z."/>
            <person name="Ahmed I."/>
            <person name="Li W.J."/>
        </authorList>
    </citation>
    <scope>NUCLEOTIDE SEQUENCE [LARGE SCALE GENOMIC DNA]</scope>
    <source>
        <strain evidence="4 5">NCCP-691</strain>
    </source>
</reference>
<dbReference type="RefSeq" id="WP_220806908.1">
    <property type="nucleotide sequence ID" value="NZ_BPMK01000003.1"/>
</dbReference>
<dbReference type="PROSITE" id="PS51186">
    <property type="entry name" value="GNAT"/>
    <property type="match status" value="1"/>
</dbReference>
<evidence type="ECO:0000256" key="2">
    <source>
        <dbReference type="ARBA" id="ARBA00023315"/>
    </source>
</evidence>
<keyword evidence="1" id="KW-0808">Transferase</keyword>
<evidence type="ECO:0000313" key="4">
    <source>
        <dbReference type="EMBL" id="GIZ50727.1"/>
    </source>
</evidence>
<dbReference type="SUPFAM" id="SSF55729">
    <property type="entry name" value="Acyl-CoA N-acyltransferases (Nat)"/>
    <property type="match status" value="1"/>
</dbReference>
<gene>
    <name evidence="4" type="ORF">NCCP691_07410</name>
</gene>
<dbReference type="InterPro" id="IPR000182">
    <property type="entry name" value="GNAT_dom"/>
</dbReference>
<dbReference type="InterPro" id="IPR016181">
    <property type="entry name" value="Acyl_CoA_acyltransferase"/>
</dbReference>
<proteinExistence type="predicted"/>
<dbReference type="Proteomes" id="UP000887222">
    <property type="component" value="Unassembled WGS sequence"/>
</dbReference>
<evidence type="ECO:0000256" key="1">
    <source>
        <dbReference type="ARBA" id="ARBA00022679"/>
    </source>
</evidence>
<keyword evidence="2" id="KW-0012">Acyltransferase</keyword>
<dbReference type="Pfam" id="PF00583">
    <property type="entry name" value="Acetyltransf_1"/>
    <property type="match status" value="1"/>
</dbReference>
<name>A0ABQ4Q0N0_9BURK</name>
<keyword evidence="5" id="KW-1185">Reference proteome</keyword>
<organism evidence="4 5">
    <name type="scientific">Noviherbaspirillum aridicola</name>
    <dbReference type="NCBI Taxonomy" id="2849687"/>
    <lineage>
        <taxon>Bacteria</taxon>
        <taxon>Pseudomonadati</taxon>
        <taxon>Pseudomonadota</taxon>
        <taxon>Betaproteobacteria</taxon>
        <taxon>Burkholderiales</taxon>
        <taxon>Oxalobacteraceae</taxon>
        <taxon>Noviherbaspirillum</taxon>
    </lineage>
</organism>
<feature type="domain" description="N-acetyltransferase" evidence="3">
    <location>
        <begin position="1"/>
        <end position="126"/>
    </location>
</feature>
<dbReference type="NCBIfam" id="NF040501">
    <property type="entry name" value="resist_ArsN2"/>
    <property type="match status" value="1"/>
</dbReference>
<comment type="caution">
    <text evidence="4">The sequence shown here is derived from an EMBL/GenBank/DDBJ whole genome shotgun (WGS) entry which is preliminary data.</text>
</comment>
<protein>
    <recommendedName>
        <fullName evidence="3">N-acetyltransferase domain-containing protein</fullName>
    </recommendedName>
</protein>
<accession>A0ABQ4Q0N0</accession>
<dbReference type="PANTHER" id="PTHR43877">
    <property type="entry name" value="AMINOALKYLPHOSPHONATE N-ACETYLTRANSFERASE-RELATED-RELATED"/>
    <property type="match status" value="1"/>
</dbReference>